<dbReference type="InterPro" id="IPR019687">
    <property type="entry name" value="DUF2535"/>
</dbReference>
<proteinExistence type="predicted"/>
<comment type="caution">
    <text evidence="1">The sequence shown here is derived from an EMBL/GenBank/DDBJ whole genome shotgun (WGS) entry which is preliminary data.</text>
</comment>
<keyword evidence="2" id="KW-1185">Reference proteome</keyword>
<sequence>MLFKSLEFKLASGQKVKITDIPVLEEDNKNRFMLQIRLQKFISIIQTQINPRSIYSFKDYLKKVLKWPDYEAIFGSSILKNNA</sequence>
<dbReference type="Pfam" id="PF10751">
    <property type="entry name" value="DUF2535"/>
    <property type="match status" value="1"/>
</dbReference>
<evidence type="ECO:0000313" key="1">
    <source>
        <dbReference type="EMBL" id="MFD2214353.1"/>
    </source>
</evidence>
<accession>A0ABW5BWM8</accession>
<reference evidence="2" key="1">
    <citation type="journal article" date="2019" name="Int. J. Syst. Evol. Microbiol.">
        <title>The Global Catalogue of Microorganisms (GCM) 10K type strain sequencing project: providing services to taxonomists for standard genome sequencing and annotation.</title>
        <authorList>
            <consortium name="The Broad Institute Genomics Platform"/>
            <consortium name="The Broad Institute Genome Sequencing Center for Infectious Disease"/>
            <person name="Wu L."/>
            <person name="Ma J."/>
        </authorList>
    </citation>
    <scope>NUCLEOTIDE SEQUENCE [LARGE SCALE GENOMIC DNA]</scope>
    <source>
        <strain evidence="2">CGMCC 1.15474</strain>
    </source>
</reference>
<dbReference type="EMBL" id="JBHUIK010000002">
    <property type="protein sequence ID" value="MFD2214353.1"/>
    <property type="molecule type" value="Genomic_DNA"/>
</dbReference>
<gene>
    <name evidence="1" type="ORF">ACFSKK_11735</name>
</gene>
<name>A0ABW5BWM8_9BACI</name>
<protein>
    <submittedName>
        <fullName evidence="1">DUF2535 family protein</fullName>
    </submittedName>
</protein>
<dbReference type="Proteomes" id="UP001597318">
    <property type="component" value="Unassembled WGS sequence"/>
</dbReference>
<organism evidence="1 2">
    <name type="scientific">Metabacillus endolithicus</name>
    <dbReference type="NCBI Taxonomy" id="1535204"/>
    <lineage>
        <taxon>Bacteria</taxon>
        <taxon>Bacillati</taxon>
        <taxon>Bacillota</taxon>
        <taxon>Bacilli</taxon>
        <taxon>Bacillales</taxon>
        <taxon>Bacillaceae</taxon>
        <taxon>Metabacillus</taxon>
    </lineage>
</organism>
<dbReference type="RefSeq" id="WP_098797407.1">
    <property type="nucleotide sequence ID" value="NZ_CP095550.1"/>
</dbReference>
<evidence type="ECO:0000313" key="2">
    <source>
        <dbReference type="Proteomes" id="UP001597318"/>
    </source>
</evidence>